<name>A0A194WUF1_MOLSC</name>
<dbReference type="GO" id="GO:0000785">
    <property type="term" value="C:chromatin"/>
    <property type="evidence" value="ECO:0007669"/>
    <property type="project" value="TreeGrafter"/>
</dbReference>
<proteinExistence type="predicted"/>
<dbReference type="CDD" id="cd12148">
    <property type="entry name" value="fungal_TF_MHR"/>
    <property type="match status" value="1"/>
</dbReference>
<evidence type="ECO:0000256" key="5">
    <source>
        <dbReference type="ARBA" id="ARBA00022833"/>
    </source>
</evidence>
<dbReference type="OrthoDB" id="4152368at2759"/>
<gene>
    <name evidence="10" type="ORF">LY89DRAFT_228046</name>
</gene>
<dbReference type="Pfam" id="PF04082">
    <property type="entry name" value="Fungal_trans"/>
    <property type="match status" value="1"/>
</dbReference>
<reference evidence="10 11" key="1">
    <citation type="submission" date="2015-10" db="EMBL/GenBank/DDBJ databases">
        <title>Full genome of DAOMC 229536 Phialocephala scopiformis, a fungal endophyte of spruce producing the potent anti-insectan compound rugulosin.</title>
        <authorList>
            <consortium name="DOE Joint Genome Institute"/>
            <person name="Walker A.K."/>
            <person name="Frasz S.L."/>
            <person name="Seifert K.A."/>
            <person name="Miller J.D."/>
            <person name="Mondo S.J."/>
            <person name="Labutti K."/>
            <person name="Lipzen A."/>
            <person name="Dockter R."/>
            <person name="Kennedy M."/>
            <person name="Grigoriev I.V."/>
            <person name="Spatafora J.W."/>
        </authorList>
    </citation>
    <scope>NUCLEOTIDE SEQUENCE [LARGE SCALE GENOMIC DNA]</scope>
    <source>
        <strain evidence="10 11">CBS 120377</strain>
    </source>
</reference>
<comment type="subcellular location">
    <subcellularLocation>
        <location evidence="1">Nucleus</location>
    </subcellularLocation>
</comment>
<dbReference type="GO" id="GO:0000981">
    <property type="term" value="F:DNA-binding transcription factor activity, RNA polymerase II-specific"/>
    <property type="evidence" value="ECO:0007669"/>
    <property type="project" value="InterPro"/>
</dbReference>
<dbReference type="InterPro" id="IPR036236">
    <property type="entry name" value="Znf_C2H2_sf"/>
</dbReference>
<evidence type="ECO:0000256" key="6">
    <source>
        <dbReference type="ARBA" id="ARBA00023242"/>
    </source>
</evidence>
<dbReference type="InterPro" id="IPR007219">
    <property type="entry name" value="XnlR_reg_dom"/>
</dbReference>
<dbReference type="SMART" id="SM00355">
    <property type="entry name" value="ZnF_C2H2"/>
    <property type="match status" value="2"/>
</dbReference>
<dbReference type="InterPro" id="IPR051059">
    <property type="entry name" value="VerF-like"/>
</dbReference>
<evidence type="ECO:0000256" key="2">
    <source>
        <dbReference type="ARBA" id="ARBA00022723"/>
    </source>
</evidence>
<evidence type="ECO:0000256" key="7">
    <source>
        <dbReference type="PROSITE-ProRule" id="PRU00042"/>
    </source>
</evidence>
<dbReference type="PROSITE" id="PS00028">
    <property type="entry name" value="ZINC_FINGER_C2H2_1"/>
    <property type="match status" value="2"/>
</dbReference>
<dbReference type="RefSeq" id="XP_018065943.1">
    <property type="nucleotide sequence ID" value="XM_018206013.1"/>
</dbReference>
<protein>
    <recommendedName>
        <fullName evidence="9">C2H2-type domain-containing protein</fullName>
    </recommendedName>
</protein>
<dbReference type="Proteomes" id="UP000070700">
    <property type="component" value="Unassembled WGS sequence"/>
</dbReference>
<dbReference type="GO" id="GO:0005634">
    <property type="term" value="C:nucleus"/>
    <property type="evidence" value="ECO:0007669"/>
    <property type="project" value="UniProtKB-SubCell"/>
</dbReference>
<dbReference type="GO" id="GO:0006351">
    <property type="term" value="P:DNA-templated transcription"/>
    <property type="evidence" value="ECO:0007669"/>
    <property type="project" value="InterPro"/>
</dbReference>
<dbReference type="KEGG" id="psco:LY89DRAFT_228046"/>
<keyword evidence="6" id="KW-0539">Nucleus</keyword>
<sequence length="864" mass="94791">MVSLSQGTVMPSDHDSPVGLEGHGYEQTNDGGTARSQDADGLQPIQLACRQASRNKYVCSICGQAFIRGEHLRRHEQSHSKEKPYKCRRCRSKFARRDTMLRHIRNFHLDLKAAPHSVMDVDVPSPNSSPLSANTDITEASGSQLGGEHLDIGAGEGLMAVGSGYPLGPSGGNLRLGGFYGHANPQQVDKPSSMDASQDLRFSESVENNYRPSDVESASVPARPDNFEAPQPDVSSGAYLPEESLWFPDGESNIFDINDLATMFSTNMPQSTPGRHTPLIGFLGEQSEDFFFTAPHASQSMGFSEDEEYLHAVIATTDKTYDAANSPVVTDSEVSTCVEMINLFSISKLPLSKNMINRYFKAYVQYFDPHTPIVHLAAFKIDNAPVSLTLAMLTIGALYASEPDRASALYSMASECLEQAERQGALLDIHEQDPYGVVGTVQSRVLLAQYALCSSKGTLVDAGLVHLLKAESIFRAGIPSGHSSDEWTSWIYAESFRRVELWTLVLCAAFGADGQVPVHLPSLGHIHHQLPCSQQIWTESSKDGWLTATANGAKSLHPVTFTSSLAILIQGGPLTEEVSPFGTLVLIAGLLVYILTLERTTSLDSSNTRSHWVPSAEKSLKEWEKTWKNHSQGPAHSPSGKNEHLLADCVPLFLTACYHTYASRLLKHLKASLELKMLSDAPRLTPDAAPNGNSIRGNILPTVNGAISWKTWEQLLTPQSEIEWNDLTQAVRLAAGYILVRAKQGFRNVARTAPLEMGFHNVLSGFEGALLVSCWVFAASRERRSDPNAVLLHRIVQDVVREMDEQMCHEVQVKKYPAIASLAGLQSMMSQGWVWSLAHRRAEQLQLHETRIIAALDQRGQTQG</sequence>
<evidence type="ECO:0000256" key="1">
    <source>
        <dbReference type="ARBA" id="ARBA00004123"/>
    </source>
</evidence>
<evidence type="ECO:0000256" key="8">
    <source>
        <dbReference type="SAM" id="MobiDB-lite"/>
    </source>
</evidence>
<dbReference type="FunFam" id="3.30.160.60:FF:000145">
    <property type="entry name" value="Zinc finger protein 574"/>
    <property type="match status" value="1"/>
</dbReference>
<dbReference type="InterPro" id="IPR013087">
    <property type="entry name" value="Znf_C2H2_type"/>
</dbReference>
<dbReference type="Gene3D" id="3.30.160.60">
    <property type="entry name" value="Classic Zinc Finger"/>
    <property type="match status" value="2"/>
</dbReference>
<keyword evidence="3" id="KW-0677">Repeat</keyword>
<dbReference type="PANTHER" id="PTHR40626">
    <property type="entry name" value="MIP31509P"/>
    <property type="match status" value="1"/>
</dbReference>
<dbReference type="Pfam" id="PF00096">
    <property type="entry name" value="zf-C2H2"/>
    <property type="match status" value="1"/>
</dbReference>
<feature type="compositionally biased region" description="Polar residues" evidence="8">
    <location>
        <begin position="26"/>
        <end position="36"/>
    </location>
</feature>
<dbReference type="AlphaFoldDB" id="A0A194WUF1"/>
<keyword evidence="11" id="KW-1185">Reference proteome</keyword>
<organism evidence="10 11">
    <name type="scientific">Mollisia scopiformis</name>
    <name type="common">Conifer needle endophyte fungus</name>
    <name type="synonym">Phialocephala scopiformis</name>
    <dbReference type="NCBI Taxonomy" id="149040"/>
    <lineage>
        <taxon>Eukaryota</taxon>
        <taxon>Fungi</taxon>
        <taxon>Dikarya</taxon>
        <taxon>Ascomycota</taxon>
        <taxon>Pezizomycotina</taxon>
        <taxon>Leotiomycetes</taxon>
        <taxon>Helotiales</taxon>
        <taxon>Mollisiaceae</taxon>
        <taxon>Mollisia</taxon>
    </lineage>
</organism>
<dbReference type="PANTHER" id="PTHR40626:SF13">
    <property type="entry name" value="RESPIRATION FACTOR 2-RELATED"/>
    <property type="match status" value="1"/>
</dbReference>
<keyword evidence="5" id="KW-0862">Zinc</keyword>
<dbReference type="GO" id="GO:0008270">
    <property type="term" value="F:zinc ion binding"/>
    <property type="evidence" value="ECO:0007669"/>
    <property type="project" value="UniProtKB-KW"/>
</dbReference>
<dbReference type="SUPFAM" id="SSF57667">
    <property type="entry name" value="beta-beta-alpha zinc fingers"/>
    <property type="match status" value="1"/>
</dbReference>
<dbReference type="EMBL" id="KQ947426">
    <property type="protein sequence ID" value="KUJ11588.1"/>
    <property type="molecule type" value="Genomic_DNA"/>
</dbReference>
<feature type="domain" description="C2H2-type" evidence="9">
    <location>
        <begin position="85"/>
        <end position="113"/>
    </location>
</feature>
<accession>A0A194WUF1</accession>
<feature type="domain" description="C2H2-type" evidence="9">
    <location>
        <begin position="57"/>
        <end position="84"/>
    </location>
</feature>
<dbReference type="InParanoid" id="A0A194WUF1"/>
<feature type="region of interest" description="Disordered" evidence="8">
    <location>
        <begin position="178"/>
        <end position="235"/>
    </location>
</feature>
<keyword evidence="2" id="KW-0479">Metal-binding</keyword>
<keyword evidence="4 7" id="KW-0863">Zinc-finger</keyword>
<dbReference type="GeneID" id="28815739"/>
<evidence type="ECO:0000256" key="3">
    <source>
        <dbReference type="ARBA" id="ARBA00022737"/>
    </source>
</evidence>
<evidence type="ECO:0000259" key="9">
    <source>
        <dbReference type="PROSITE" id="PS50157"/>
    </source>
</evidence>
<dbReference type="PROSITE" id="PS50157">
    <property type="entry name" value="ZINC_FINGER_C2H2_2"/>
    <property type="match status" value="2"/>
</dbReference>
<feature type="region of interest" description="Disordered" evidence="8">
    <location>
        <begin position="1"/>
        <end position="38"/>
    </location>
</feature>
<dbReference type="GO" id="GO:0000978">
    <property type="term" value="F:RNA polymerase II cis-regulatory region sequence-specific DNA binding"/>
    <property type="evidence" value="ECO:0007669"/>
    <property type="project" value="InterPro"/>
</dbReference>
<evidence type="ECO:0000256" key="4">
    <source>
        <dbReference type="ARBA" id="ARBA00022771"/>
    </source>
</evidence>
<feature type="compositionally biased region" description="Polar residues" evidence="8">
    <location>
        <begin position="184"/>
        <end position="196"/>
    </location>
</feature>
<evidence type="ECO:0000313" key="11">
    <source>
        <dbReference type="Proteomes" id="UP000070700"/>
    </source>
</evidence>
<evidence type="ECO:0000313" key="10">
    <source>
        <dbReference type="EMBL" id="KUJ11588.1"/>
    </source>
</evidence>